<dbReference type="EMBL" id="JAUSUD010000002">
    <property type="protein sequence ID" value="MDQ0229441.1"/>
    <property type="molecule type" value="Genomic_DNA"/>
</dbReference>
<dbReference type="Gene3D" id="2.40.33.20">
    <property type="entry name" value="PK beta-barrel domain-like"/>
    <property type="match status" value="1"/>
</dbReference>
<evidence type="ECO:0000313" key="3">
    <source>
        <dbReference type="Proteomes" id="UP001234495"/>
    </source>
</evidence>
<evidence type="ECO:0000313" key="2">
    <source>
        <dbReference type="EMBL" id="MDQ0229441.1"/>
    </source>
</evidence>
<dbReference type="InterPro" id="IPR011037">
    <property type="entry name" value="Pyrv_Knase-like_insert_dom_sf"/>
</dbReference>
<proteinExistence type="predicted"/>
<dbReference type="SUPFAM" id="SSF50800">
    <property type="entry name" value="PK beta-barrel domain-like"/>
    <property type="match status" value="1"/>
</dbReference>
<keyword evidence="3" id="KW-1185">Reference proteome</keyword>
<accession>A0ABT9ZB07</accession>
<evidence type="ECO:0000259" key="1">
    <source>
        <dbReference type="PROSITE" id="PS51340"/>
    </source>
</evidence>
<comment type="caution">
    <text evidence="2">The sequence shown here is derived from an EMBL/GenBank/DDBJ whole genome shotgun (WGS) entry which is preliminary data.</text>
</comment>
<protein>
    <submittedName>
        <fullName evidence="2">MOSC domain-containing protein YiiM</fullName>
    </submittedName>
</protein>
<name>A0ABT9ZB07_9BACI</name>
<sequence>MAERDIIWLSKGKPKTLTYKGIEYRSGISKSQADQLEVTYERIIDDDVENHDYHGGKERALCIYPYEHYTVWENLYHQPLPKAAFGENLTVIGMKEEDICVGDIFKIGTAVVQVSQGRFPCATINKHTHINTLLSKIIEYGYTGYFFRVIEEGTINRDSTITQIEQHPKQISIADIHHTFFHDKNPELIEEILSVNELSLEWKIRLEKLYQQLKKYRHF</sequence>
<dbReference type="Pfam" id="PF03473">
    <property type="entry name" value="MOSC"/>
    <property type="match status" value="1"/>
</dbReference>
<organism evidence="2 3">
    <name type="scientific">Metabacillus malikii</name>
    <dbReference type="NCBI Taxonomy" id="1504265"/>
    <lineage>
        <taxon>Bacteria</taxon>
        <taxon>Bacillati</taxon>
        <taxon>Bacillota</taxon>
        <taxon>Bacilli</taxon>
        <taxon>Bacillales</taxon>
        <taxon>Bacillaceae</taxon>
        <taxon>Metabacillus</taxon>
    </lineage>
</organism>
<dbReference type="InterPro" id="IPR005302">
    <property type="entry name" value="MoCF_Sase_C"/>
</dbReference>
<dbReference type="RefSeq" id="WP_307337143.1">
    <property type="nucleotide sequence ID" value="NZ_JAUSUD010000002.1"/>
</dbReference>
<gene>
    <name evidence="2" type="ORF">J2S19_000692</name>
</gene>
<dbReference type="PANTHER" id="PTHR30212:SF2">
    <property type="entry name" value="PROTEIN YIIM"/>
    <property type="match status" value="1"/>
</dbReference>
<dbReference type="Proteomes" id="UP001234495">
    <property type="component" value="Unassembled WGS sequence"/>
</dbReference>
<reference evidence="2 3" key="1">
    <citation type="submission" date="2023-07" db="EMBL/GenBank/DDBJ databases">
        <title>Genomic Encyclopedia of Type Strains, Phase IV (KMG-IV): sequencing the most valuable type-strain genomes for metagenomic binning, comparative biology and taxonomic classification.</title>
        <authorList>
            <person name="Goeker M."/>
        </authorList>
    </citation>
    <scope>NUCLEOTIDE SEQUENCE [LARGE SCALE GENOMIC DNA]</scope>
    <source>
        <strain evidence="2 3">DSM 29005</strain>
    </source>
</reference>
<dbReference type="PANTHER" id="PTHR30212">
    <property type="entry name" value="PROTEIN YIIM"/>
    <property type="match status" value="1"/>
</dbReference>
<dbReference type="PROSITE" id="PS51340">
    <property type="entry name" value="MOSC"/>
    <property type="match status" value="1"/>
</dbReference>
<dbReference type="InterPro" id="IPR052353">
    <property type="entry name" value="Benzoxazolinone_Detox_Enz"/>
</dbReference>
<feature type="domain" description="MOSC" evidence="1">
    <location>
        <begin position="30"/>
        <end position="164"/>
    </location>
</feature>